<dbReference type="EMBL" id="ABJB010561455">
    <property type="status" value="NOT_ANNOTATED_CDS"/>
    <property type="molecule type" value="Genomic_DNA"/>
</dbReference>
<dbReference type="InterPro" id="IPR032675">
    <property type="entry name" value="LRR_dom_sf"/>
</dbReference>
<gene>
    <name evidence="2" type="ORF">IscW_ISCW011541</name>
</gene>
<keyword evidence="1" id="KW-0677">Repeat</keyword>
<protein>
    <submittedName>
        <fullName evidence="2 3">Uncharacterized protein</fullName>
    </submittedName>
</protein>
<dbReference type="EnsemblMetazoa" id="ISCW011541-RA">
    <property type="protein sequence ID" value="ISCW011541-PA"/>
    <property type="gene ID" value="ISCW011541"/>
</dbReference>
<dbReference type="EMBL" id="ABJB010337899">
    <property type="status" value="NOT_ANNOTATED_CDS"/>
    <property type="molecule type" value="Genomic_DNA"/>
</dbReference>
<dbReference type="InterPro" id="IPR052201">
    <property type="entry name" value="LRR-containing_regulator"/>
</dbReference>
<dbReference type="PaxDb" id="6945-B7Q754"/>
<name>B7Q754_IXOSC</name>
<reference evidence="3" key="2">
    <citation type="submission" date="2020-05" db="UniProtKB">
        <authorList>
            <consortium name="EnsemblMetazoa"/>
        </authorList>
    </citation>
    <scope>IDENTIFICATION</scope>
    <source>
        <strain evidence="3">wikel</strain>
    </source>
</reference>
<dbReference type="HOGENOM" id="CLU_023599_0_0_1"/>
<dbReference type="SUPFAM" id="SSF52047">
    <property type="entry name" value="RNI-like"/>
    <property type="match status" value="1"/>
</dbReference>
<organism>
    <name type="scientific">Ixodes scapularis</name>
    <name type="common">Black-legged tick</name>
    <name type="synonym">Deer tick</name>
    <dbReference type="NCBI Taxonomy" id="6945"/>
    <lineage>
        <taxon>Eukaryota</taxon>
        <taxon>Metazoa</taxon>
        <taxon>Ecdysozoa</taxon>
        <taxon>Arthropoda</taxon>
        <taxon>Chelicerata</taxon>
        <taxon>Arachnida</taxon>
        <taxon>Acari</taxon>
        <taxon>Parasitiformes</taxon>
        <taxon>Ixodida</taxon>
        <taxon>Ixodoidea</taxon>
        <taxon>Ixodidae</taxon>
        <taxon>Ixodinae</taxon>
        <taxon>Ixodes</taxon>
    </lineage>
</organism>
<dbReference type="VEuPathDB" id="VectorBase:ISCW011541"/>
<keyword evidence="4" id="KW-1185">Reference proteome</keyword>
<dbReference type="EMBL" id="ABJB010063290">
    <property type="status" value="NOT_ANNOTATED_CDS"/>
    <property type="molecule type" value="Genomic_DNA"/>
</dbReference>
<evidence type="ECO:0000313" key="4">
    <source>
        <dbReference type="Proteomes" id="UP000001555"/>
    </source>
</evidence>
<dbReference type="InParanoid" id="B7Q754"/>
<dbReference type="Gene3D" id="3.80.10.10">
    <property type="entry name" value="Ribonuclease Inhibitor"/>
    <property type="match status" value="1"/>
</dbReference>
<evidence type="ECO:0000313" key="2">
    <source>
        <dbReference type="EMBL" id="EEC14676.1"/>
    </source>
</evidence>
<dbReference type="VEuPathDB" id="VectorBase:ISCI011541"/>
<dbReference type="PANTHER" id="PTHR24111">
    <property type="entry name" value="LEUCINE-RICH REPEAT-CONTAINING PROTEIN 34"/>
    <property type="match status" value="1"/>
</dbReference>
<dbReference type="EMBL" id="DS872141">
    <property type="protein sequence ID" value="EEC14676.1"/>
    <property type="molecule type" value="Genomic_DNA"/>
</dbReference>
<evidence type="ECO:0000256" key="1">
    <source>
        <dbReference type="ARBA" id="ARBA00022737"/>
    </source>
</evidence>
<accession>B7Q754</accession>
<dbReference type="Proteomes" id="UP000001555">
    <property type="component" value="Unassembled WGS sequence"/>
</dbReference>
<proteinExistence type="predicted"/>
<sequence length="703" mass="78280">MELKEGDPGEFGLFPLKVHYPVGADQGSCIKGWSLLHWLLREHCCIKTLILPWLIDSKYQRLLSDALHLNSGLKKLTLHNWQAKRAFKDIISAIGTLAQLEELDMELVYLPPSALGCLGNALQRISTLKTLKLPSVDMDVCNASHLSCITQFVKALKGCPKLAVLSSDNFILVPASGEGFAEFVTESSSLTKLSLCHSPRYHSKECALFMAVGKNNSLEELCLDGFMLHEEAERLLAEVAAQHTGLRYLEVGFYDGFREWEIDGTALANLVGRNTGLRELVFSGSTVSCIPKFAEAIPKNTTMQKLTLGLLDMDVPNYRVFLQALARNQSLQLVTFKGSSYYYFNDIVLLMRETGTEGRLAIDADVHDPQDFEKGLKNSTSLTRVAYSNREAAGLTPPGAFRHLLHHRCLHELRIGLPRPIEMESATSLALLLSTTSSLRCATFEFLATAASSRILVEGLAGNRSLTDLSVSFWTVEAPEADLLWRMLRSSRTLKTLTLELLDFPQSPVLDRVPDGLLQNHYLLRAAIQRNPTQSLDMFYDGIHRQVLKKLNVLSTPTFQFGVQELLRRNLSTLHRAVQFVTGSRGRRYAEAFERVSKGSTLVEALKKAGAEPEDEIKGRIASSSRYLDEHFLVEAGVVRAAVICGESNRVQLDQIGFDNWLCIRQYLKVTDIIAQKSGHVPIRPPWAGPEEAQHAEHADLPV</sequence>
<dbReference type="PANTHER" id="PTHR24111:SF0">
    <property type="entry name" value="LEUCINE-RICH REPEAT-CONTAINING PROTEIN"/>
    <property type="match status" value="1"/>
</dbReference>
<evidence type="ECO:0000313" key="3">
    <source>
        <dbReference type="EnsemblMetazoa" id="ISCW011541-PA"/>
    </source>
</evidence>
<dbReference type="VEuPathDB" id="VectorBase:ISCP_016163"/>
<dbReference type="EMBL" id="ABJB010568842">
    <property type="status" value="NOT_ANNOTATED_CDS"/>
    <property type="molecule type" value="Genomic_DNA"/>
</dbReference>
<dbReference type="OrthoDB" id="6517339at2759"/>
<reference evidence="2 4" key="1">
    <citation type="submission" date="2008-03" db="EMBL/GenBank/DDBJ databases">
        <title>Annotation of Ixodes scapularis.</title>
        <authorList>
            <consortium name="Ixodes scapularis Genome Project Consortium"/>
            <person name="Caler E."/>
            <person name="Hannick L.I."/>
            <person name="Bidwell S."/>
            <person name="Joardar V."/>
            <person name="Thiagarajan M."/>
            <person name="Amedeo P."/>
            <person name="Galinsky K.J."/>
            <person name="Schobel S."/>
            <person name="Inman J."/>
            <person name="Hostetler J."/>
            <person name="Miller J."/>
            <person name="Hammond M."/>
            <person name="Megy K."/>
            <person name="Lawson D."/>
            <person name="Kodira C."/>
            <person name="Sutton G."/>
            <person name="Meyer J."/>
            <person name="Hill C.A."/>
            <person name="Birren B."/>
            <person name="Nene V."/>
            <person name="Collins F."/>
            <person name="Alarcon-Chaidez F."/>
            <person name="Wikel S."/>
            <person name="Strausberg R."/>
        </authorList>
    </citation>
    <scope>NUCLEOTIDE SEQUENCE [LARGE SCALE GENOMIC DNA]</scope>
    <source>
        <strain evidence="4">Wikel</strain>
        <strain evidence="2">Wikel colony</strain>
    </source>
</reference>
<dbReference type="AlphaFoldDB" id="B7Q754"/>
<dbReference type="EMBL" id="ABJB010544133">
    <property type="status" value="NOT_ANNOTATED_CDS"/>
    <property type="molecule type" value="Genomic_DNA"/>
</dbReference>